<evidence type="ECO:0000313" key="1">
    <source>
        <dbReference type="EMBL" id="BAP34619.1"/>
    </source>
</evidence>
<dbReference type="InterPro" id="IPR024249">
    <property type="entry name" value="DUF2761"/>
</dbReference>
<keyword evidence="1" id="KW-0614">Plasmid</keyword>
<reference evidence="1" key="1">
    <citation type="journal article" date="2014" name="Mol. Plant Pathol.">
        <title>Two types of genetic carriers, the IncP genomic island and the novel IncP-1beta plasmid, for the aac(2')-IIa gene that confers kasugamycin resistance in Acidovorax avenae subsp. avenae.</title>
        <authorList>
            <person name="Yoshii A."/>
            <person name="Omatsu T."/>
            <person name="Katayama Y."/>
            <person name="Koyama S."/>
            <person name="Mizutani T."/>
            <person name="Moriyama H."/>
            <person name="Fukuhara T."/>
        </authorList>
    </citation>
    <scope>NUCLEOTIDE SEQUENCE</scope>
    <source>
        <strain evidence="1">83</strain>
        <plasmid evidence="1">pAAA83</plasmid>
    </source>
</reference>
<gene>
    <name evidence="1" type="primary">kleF</name>
</gene>
<protein>
    <submittedName>
        <fullName evidence="1">KleF protein</fullName>
    </submittedName>
</protein>
<geneLocation type="plasmid" evidence="1">
    <name>pAAA83</name>
</geneLocation>
<organism evidence="1">
    <name type="scientific">Paracidovorax avenae</name>
    <dbReference type="NCBI Taxonomy" id="80867"/>
    <lineage>
        <taxon>Bacteria</taxon>
        <taxon>Pseudomonadati</taxon>
        <taxon>Pseudomonadota</taxon>
        <taxon>Betaproteobacteria</taxon>
        <taxon>Burkholderiales</taxon>
        <taxon>Comamonadaceae</taxon>
        <taxon>Paracidovorax</taxon>
    </lineage>
</organism>
<dbReference type="EMBL" id="AB852526">
    <property type="protein sequence ID" value="BAP34619.1"/>
    <property type="molecule type" value="Genomic_DNA"/>
</dbReference>
<dbReference type="RefSeq" id="WP_010890112.1">
    <property type="nucleotide sequence ID" value="NC_024998.1"/>
</dbReference>
<dbReference type="AlphaFoldDB" id="A0A077KXM0"/>
<sequence>MAKQTLPYPPGFVEPTTGRVAVMVREYADSDLNGDAPAYWYSAQSEEWGLDPWRLVEGVDPHVGGGSFDVCFASGGTRTVGPLMTFFLSAAHAAQLIDAKGEELALQRATLAVIADGLGLPAKALRIEAKVEGRPAVFYDQDGATLCACAVDSDHWRQARATAATASAIDKARTNF</sequence>
<name>A0A077KXM0_9BURK</name>
<proteinExistence type="predicted"/>
<accession>A0A077KXM0</accession>
<dbReference type="Pfam" id="PF10959">
    <property type="entry name" value="DUF2761"/>
    <property type="match status" value="1"/>
</dbReference>